<evidence type="ECO:0000313" key="2">
    <source>
        <dbReference type="EMBL" id="OEG72288.1"/>
    </source>
</evidence>
<keyword evidence="5" id="KW-1185">Reference proteome</keyword>
<sequence length="91" mass="10816">MKHVVDKMLDTHQSLVHSEGVKILSHTQREIEEWVQHTITIEGCDAPFKFKRTKKYRSLQGQKVNMTYYPETETVAGFDFEIMKVVRIKRY</sequence>
<reference evidence="3 4" key="1">
    <citation type="submission" date="2016-07" db="EMBL/GenBank/DDBJ databases">
        <title>Whole-genome of two Shewanella species isolated from a digestive organ of sea cucumber Apostichopus japonicus Selenka 1867.</title>
        <authorList>
            <person name="Hong H.-H."/>
            <person name="Choi H."/>
            <person name="Cheon S."/>
            <person name="Oh J.-S."/>
            <person name="Lee H.-G."/>
            <person name="Park C."/>
        </authorList>
    </citation>
    <scope>NUCLEOTIDE SEQUENCE [LARGE SCALE GENOMIC DNA]</scope>
    <source>
        <strain evidence="3 4">CSB03KR</strain>
    </source>
</reference>
<gene>
    <name evidence="2" type="ORF">BEL05_04720</name>
    <name evidence="3" type="ORF">BEL05_15890</name>
    <name evidence="1" type="ORF">TUM3794_28320</name>
</gene>
<name>A0A1E5IZ46_SHECO</name>
<dbReference type="EMBL" id="MCBT01000001">
    <property type="protein sequence ID" value="OEG75717.1"/>
    <property type="molecule type" value="Genomic_DNA"/>
</dbReference>
<dbReference type="EMBL" id="MCBT01000048">
    <property type="protein sequence ID" value="OEG72288.1"/>
    <property type="molecule type" value="Genomic_DNA"/>
</dbReference>
<comment type="caution">
    <text evidence="3">The sequence shown here is derived from an EMBL/GenBank/DDBJ whole genome shotgun (WGS) entry which is preliminary data.</text>
</comment>
<dbReference type="AlphaFoldDB" id="A0A1E5IZ46"/>
<proteinExistence type="predicted"/>
<dbReference type="STRING" id="23.BEL05_04720"/>
<dbReference type="RefSeq" id="WP_028765086.1">
    <property type="nucleotide sequence ID" value="NZ_BPEU01000021.1"/>
</dbReference>
<organism evidence="3 4">
    <name type="scientific">Shewanella colwelliana</name>
    <name type="common">Alteromonas colwelliana</name>
    <dbReference type="NCBI Taxonomy" id="23"/>
    <lineage>
        <taxon>Bacteria</taxon>
        <taxon>Pseudomonadati</taxon>
        <taxon>Pseudomonadota</taxon>
        <taxon>Gammaproteobacteria</taxon>
        <taxon>Alteromonadales</taxon>
        <taxon>Shewanellaceae</taxon>
        <taxon>Shewanella</taxon>
    </lineage>
</organism>
<protein>
    <submittedName>
        <fullName evidence="3">Uncharacterized protein</fullName>
    </submittedName>
</protein>
<accession>A0A1E5IZ46</accession>
<evidence type="ECO:0000313" key="4">
    <source>
        <dbReference type="Proteomes" id="UP000095230"/>
    </source>
</evidence>
<evidence type="ECO:0000313" key="1">
    <source>
        <dbReference type="EMBL" id="GIU43206.1"/>
    </source>
</evidence>
<dbReference type="Proteomes" id="UP000773469">
    <property type="component" value="Unassembled WGS sequence"/>
</dbReference>
<reference evidence="1 5" key="2">
    <citation type="submission" date="2021-05" db="EMBL/GenBank/DDBJ databases">
        <title>Molecular characterization for Shewanella algae harboring chromosomal blaOXA-55-like strains isolated from clinical and environment sample.</title>
        <authorList>
            <person name="Ohama Y."/>
            <person name="Aoki K."/>
            <person name="Harada S."/>
            <person name="Moriya K."/>
            <person name="Ishii Y."/>
            <person name="Tateda K."/>
        </authorList>
    </citation>
    <scope>NUCLEOTIDE SEQUENCE [LARGE SCALE GENOMIC DNA]</scope>
    <source>
        <strain evidence="1 5">MBTL60-118</strain>
    </source>
</reference>
<evidence type="ECO:0000313" key="3">
    <source>
        <dbReference type="EMBL" id="OEG75717.1"/>
    </source>
</evidence>
<dbReference type="EMBL" id="BPEU01000021">
    <property type="protein sequence ID" value="GIU43206.1"/>
    <property type="molecule type" value="Genomic_DNA"/>
</dbReference>
<dbReference type="OrthoDB" id="5822620at2"/>
<evidence type="ECO:0000313" key="5">
    <source>
        <dbReference type="Proteomes" id="UP000773469"/>
    </source>
</evidence>
<dbReference type="Proteomes" id="UP000095230">
    <property type="component" value="Unassembled WGS sequence"/>
</dbReference>